<protein>
    <submittedName>
        <fullName evidence="3">CCDC63</fullName>
    </submittedName>
</protein>
<dbReference type="Proteomes" id="UP000593567">
    <property type="component" value="Unassembled WGS sequence"/>
</dbReference>
<feature type="domain" description="ODAD1 central coiled coil region" evidence="2">
    <location>
        <begin position="114"/>
        <end position="385"/>
    </location>
</feature>
<accession>A0A7J7JRY3</accession>
<dbReference type="OrthoDB" id="6766775at2759"/>
<keyword evidence="4" id="KW-1185">Reference proteome</keyword>
<dbReference type="AlphaFoldDB" id="A0A7J7JRY3"/>
<dbReference type="PANTHER" id="PTHR21694">
    <property type="entry name" value="COILED-COIL DOMAIN-CONTAINING PROTEIN 63"/>
    <property type="match status" value="1"/>
</dbReference>
<comment type="caution">
    <text evidence="3">The sequence shown here is derived from an EMBL/GenBank/DDBJ whole genome shotgun (WGS) entry which is preliminary data.</text>
</comment>
<reference evidence="3" key="1">
    <citation type="submission" date="2020-06" db="EMBL/GenBank/DDBJ databases">
        <title>Draft genome of Bugula neritina, a colonial animal packing powerful symbionts and potential medicines.</title>
        <authorList>
            <person name="Rayko M."/>
        </authorList>
    </citation>
    <scope>NUCLEOTIDE SEQUENCE [LARGE SCALE GENOMIC DNA]</scope>
    <source>
        <strain evidence="3">Kwan_BN1</strain>
    </source>
</reference>
<keyword evidence="1" id="KW-0175">Coiled coil</keyword>
<dbReference type="InterPro" id="IPR051876">
    <property type="entry name" value="ODA-DC/CCD"/>
</dbReference>
<organism evidence="3 4">
    <name type="scientific">Bugula neritina</name>
    <name type="common">Brown bryozoan</name>
    <name type="synonym">Sertularia neritina</name>
    <dbReference type="NCBI Taxonomy" id="10212"/>
    <lineage>
        <taxon>Eukaryota</taxon>
        <taxon>Metazoa</taxon>
        <taxon>Spiralia</taxon>
        <taxon>Lophotrochozoa</taxon>
        <taxon>Bryozoa</taxon>
        <taxon>Gymnolaemata</taxon>
        <taxon>Cheilostomatida</taxon>
        <taxon>Flustrina</taxon>
        <taxon>Buguloidea</taxon>
        <taxon>Bugulidae</taxon>
        <taxon>Bugula</taxon>
    </lineage>
</organism>
<dbReference type="EMBL" id="VXIV02001979">
    <property type="protein sequence ID" value="KAF6028178.1"/>
    <property type="molecule type" value="Genomic_DNA"/>
</dbReference>
<dbReference type="InterPro" id="IPR049258">
    <property type="entry name" value="ODAD1_CC"/>
</dbReference>
<evidence type="ECO:0000259" key="2">
    <source>
        <dbReference type="Pfam" id="PF21773"/>
    </source>
</evidence>
<gene>
    <name evidence="3" type="ORF">EB796_013515</name>
</gene>
<evidence type="ECO:0000256" key="1">
    <source>
        <dbReference type="ARBA" id="ARBA00023054"/>
    </source>
</evidence>
<dbReference type="PANTHER" id="PTHR21694:SF18">
    <property type="entry name" value="COILED-COIL DOMAIN-CONTAINING PROTEIN 63"/>
    <property type="match status" value="1"/>
</dbReference>
<name>A0A7J7JRY3_BUGNE</name>
<proteinExistence type="predicted"/>
<sequence>MTTDRARYSHEARQILKKQRTEIKSLKVANDNLNHTIWVTYGPQHLNTDIGSMRKLQTLLEAREDYERLCNIEKISCEELDIQILALKRELSAVKVVWYGEDAEREKRTAQQAVIKRLEDKVNWLTTNFCSTLHNNQKLKDSLKASVNEKRIYQELYNAVTDKISIYKKKIVGMTEEASRNYEQRLEFLRKMKALNERSSKDEMMHNSEIKVLQRMIAHDGELKRFMSVKEHERLGHKADEVEKQAKMSVKEKAVKEEEEHIRKYEELFHNVKAVTGHEFLEKVVKEFTVNDEENFSRFDYVSELNHNVEKLYENIQKIKNGIKIAMMEDEKIQTGTNHTVNQIEVARAQFKTEVGSAKQRCDELEALLAVICVSIRSLFQKINSSMVLSKAPAVEGDMTSGNLKMYISLIEQRCMELICILKFIGLHQDHHKNLLSSPRSVHRIRPRGHSKILLEAVDRPVLPNVQAPSVSDELVDSILHTEEPITMPMKLSEIRSKVMEEMASNEAASLSQQPPFFQHRSEKLKLKKLNN</sequence>
<dbReference type="Pfam" id="PF21773">
    <property type="entry name" value="ODAD1_CC"/>
    <property type="match status" value="1"/>
</dbReference>
<evidence type="ECO:0000313" key="4">
    <source>
        <dbReference type="Proteomes" id="UP000593567"/>
    </source>
</evidence>
<evidence type="ECO:0000313" key="3">
    <source>
        <dbReference type="EMBL" id="KAF6028178.1"/>
    </source>
</evidence>